<dbReference type="GO" id="GO:0003677">
    <property type="term" value="F:DNA binding"/>
    <property type="evidence" value="ECO:0007669"/>
    <property type="project" value="UniProtKB-KW"/>
</dbReference>
<feature type="modified residue" description="4-aspartylphosphate" evidence="1">
    <location>
        <position position="56"/>
    </location>
</feature>
<organism evidence="4 5">
    <name type="scientific">Arcticibacterium luteifluviistationis</name>
    <dbReference type="NCBI Taxonomy" id="1784714"/>
    <lineage>
        <taxon>Bacteria</taxon>
        <taxon>Pseudomonadati</taxon>
        <taxon>Bacteroidota</taxon>
        <taxon>Cytophagia</taxon>
        <taxon>Cytophagales</taxon>
        <taxon>Leadbetterellaceae</taxon>
        <taxon>Arcticibacterium</taxon>
    </lineage>
</organism>
<evidence type="ECO:0000313" key="4">
    <source>
        <dbReference type="EMBL" id="AWW00345.1"/>
    </source>
</evidence>
<dbReference type="CDD" id="cd17534">
    <property type="entry name" value="REC_DC-like"/>
    <property type="match status" value="1"/>
</dbReference>
<accession>A0A2Z4GH45</accession>
<evidence type="ECO:0000313" key="5">
    <source>
        <dbReference type="Proteomes" id="UP000249873"/>
    </source>
</evidence>
<dbReference type="Proteomes" id="UP000249873">
    <property type="component" value="Chromosome"/>
</dbReference>
<evidence type="ECO:0000256" key="1">
    <source>
        <dbReference type="PROSITE-ProRule" id="PRU00169"/>
    </source>
</evidence>
<dbReference type="GO" id="GO:0000160">
    <property type="term" value="P:phosphorelay signal transduction system"/>
    <property type="evidence" value="ECO:0007669"/>
    <property type="project" value="InterPro"/>
</dbReference>
<evidence type="ECO:0000259" key="3">
    <source>
        <dbReference type="PROSITE" id="PS50930"/>
    </source>
</evidence>
<dbReference type="KEGG" id="als:DJ013_20070"/>
<keyword evidence="5" id="KW-1185">Reference proteome</keyword>
<dbReference type="PROSITE" id="PS50110">
    <property type="entry name" value="RESPONSE_REGULATORY"/>
    <property type="match status" value="1"/>
</dbReference>
<dbReference type="Pfam" id="PF04397">
    <property type="entry name" value="LytTR"/>
    <property type="match status" value="1"/>
</dbReference>
<reference evidence="4 5" key="1">
    <citation type="submission" date="2018-05" db="EMBL/GenBank/DDBJ databases">
        <title>Complete genome sequence of Arcticibacterium luteifluviistationis SM1504T, a cytophagaceae bacterium isolated from Arctic surface seawater.</title>
        <authorList>
            <person name="Li Y."/>
            <person name="Qin Q.-L."/>
        </authorList>
    </citation>
    <scope>NUCLEOTIDE SEQUENCE [LARGE SCALE GENOMIC DNA]</scope>
    <source>
        <strain evidence="4 5">SM1504</strain>
    </source>
</reference>
<gene>
    <name evidence="4" type="ORF">DJ013_20070</name>
</gene>
<dbReference type="InterPro" id="IPR011006">
    <property type="entry name" value="CheY-like_superfamily"/>
</dbReference>
<dbReference type="InterPro" id="IPR007492">
    <property type="entry name" value="LytTR_DNA-bd_dom"/>
</dbReference>
<sequence>MINPITILVVEDEMIIAAKISLRLTNLGYEVTGIVPRGEEALLHIEQNAPDIVLLDINLKGSIDGIDTATQIIKSGNQCVIIYLTANNDEATFNRAKTTRPFAFLSKPIKPVELQRTLELCVERILKKREIEEAEDTSTQESSPSEEVQADGEFLSDRIFVKHKDKMVKIFVSDILYIAAERSYCQIFTKKDEYLLSVPLKNVEDKLLKAQFMRIHRSYLVNIKEIDEMTDSHVYIGKRAIPINSSAKEDLFKRLQRV</sequence>
<feature type="domain" description="Response regulatory" evidence="2">
    <location>
        <begin position="6"/>
        <end position="122"/>
    </location>
</feature>
<evidence type="ECO:0000259" key="2">
    <source>
        <dbReference type="PROSITE" id="PS50110"/>
    </source>
</evidence>
<dbReference type="SMART" id="SM00448">
    <property type="entry name" value="REC"/>
    <property type="match status" value="1"/>
</dbReference>
<dbReference type="PANTHER" id="PTHR43228:SF6">
    <property type="entry name" value="RESPONSE REGULATOR RECEIVER"/>
    <property type="match status" value="1"/>
</dbReference>
<dbReference type="SMART" id="SM00850">
    <property type="entry name" value="LytTR"/>
    <property type="match status" value="1"/>
</dbReference>
<dbReference type="AlphaFoldDB" id="A0A2Z4GH45"/>
<dbReference type="EMBL" id="CP029480">
    <property type="protein sequence ID" value="AWW00345.1"/>
    <property type="molecule type" value="Genomic_DNA"/>
</dbReference>
<dbReference type="SUPFAM" id="SSF52172">
    <property type="entry name" value="CheY-like"/>
    <property type="match status" value="1"/>
</dbReference>
<dbReference type="RefSeq" id="WP_111373711.1">
    <property type="nucleotide sequence ID" value="NZ_CP029480.1"/>
</dbReference>
<dbReference type="Gene3D" id="3.40.50.2300">
    <property type="match status" value="1"/>
</dbReference>
<name>A0A2Z4GH45_9BACT</name>
<dbReference type="InterPro" id="IPR001789">
    <property type="entry name" value="Sig_transdc_resp-reg_receiver"/>
</dbReference>
<dbReference type="PANTHER" id="PTHR43228">
    <property type="entry name" value="TWO-COMPONENT RESPONSE REGULATOR"/>
    <property type="match status" value="1"/>
</dbReference>
<dbReference type="PROSITE" id="PS50930">
    <property type="entry name" value="HTH_LYTTR"/>
    <property type="match status" value="1"/>
</dbReference>
<proteinExistence type="predicted"/>
<feature type="domain" description="HTH LytTR-type" evidence="3">
    <location>
        <begin position="159"/>
        <end position="228"/>
    </location>
</feature>
<dbReference type="Pfam" id="PF00072">
    <property type="entry name" value="Response_reg"/>
    <property type="match status" value="1"/>
</dbReference>
<keyword evidence="1" id="KW-0597">Phosphoprotein</keyword>
<keyword evidence="4" id="KW-0238">DNA-binding</keyword>
<dbReference type="Gene3D" id="2.40.50.1020">
    <property type="entry name" value="LytTr DNA-binding domain"/>
    <property type="match status" value="1"/>
</dbReference>
<dbReference type="OrthoDB" id="1646880at2"/>
<protein>
    <submittedName>
        <fullName evidence="4">DNA-binding response regulator</fullName>
    </submittedName>
</protein>
<dbReference type="InterPro" id="IPR052048">
    <property type="entry name" value="ST_Response_Regulator"/>
</dbReference>